<dbReference type="Proteomes" id="UP001443914">
    <property type="component" value="Unassembled WGS sequence"/>
</dbReference>
<dbReference type="AlphaFoldDB" id="A0AAW1MTU3"/>
<dbReference type="PANTHER" id="PTHR46038">
    <property type="entry name" value="EXPRESSED PROTEIN-RELATED"/>
    <property type="match status" value="1"/>
</dbReference>
<keyword evidence="1" id="KW-0812">Transmembrane</keyword>
<feature type="transmembrane region" description="Helical" evidence="1">
    <location>
        <begin position="20"/>
        <end position="38"/>
    </location>
</feature>
<evidence type="ECO:0000313" key="3">
    <source>
        <dbReference type="EMBL" id="KAK9749136.1"/>
    </source>
</evidence>
<keyword evidence="1" id="KW-0472">Membrane</keyword>
<comment type="caution">
    <text evidence="3">The sequence shown here is derived from an EMBL/GenBank/DDBJ whole genome shotgun (WGS) entry which is preliminary data.</text>
</comment>
<dbReference type="EMBL" id="JBDFQZ010000002">
    <property type="protein sequence ID" value="KAK9749136.1"/>
    <property type="molecule type" value="Genomic_DNA"/>
</dbReference>
<sequence>METFNPKNPYYHSLQKNLSIIFVIICAIFFLFFSFFSFNNSSKSLLSSPSLHCPSHPNQTTPLVPKDELGETLERASMGNKTLIIAVVNRAYVEGDVVPNMLDLFLEGLWVGEGTWELVKHLMIVAVDQSSYDRCLFRGLHCYRLVIDDGVDFIGEKVYMSNDFIKMMWRRTRFLLDVLKRGYNFIFTDTDVVWLRNPFTILTTNTTQDFDIQFSTDWHNGNSSSNINPINTGFYFVKSNNKTISLFNKWYDLKNSSNGLKEQDVLQNLTWKGVLSGLGIKVRFLDTKFFSGFCQDSSDIRSVVTVHANCCRYIKAKVTDLVQVLRDWGTFKIGRSNLTSSFRWSPHVECRNSWNKKKGKG</sequence>
<reference evidence="3" key="1">
    <citation type="submission" date="2024-03" db="EMBL/GenBank/DDBJ databases">
        <title>WGS assembly of Saponaria officinalis var. Norfolk2.</title>
        <authorList>
            <person name="Jenkins J."/>
            <person name="Shu S."/>
            <person name="Grimwood J."/>
            <person name="Barry K."/>
            <person name="Goodstein D."/>
            <person name="Schmutz J."/>
            <person name="Leebens-Mack J."/>
            <person name="Osbourn A."/>
        </authorList>
    </citation>
    <scope>NUCLEOTIDE SEQUENCE [LARGE SCALE GENOMIC DNA]</scope>
    <source>
        <strain evidence="3">JIC</strain>
    </source>
</reference>
<evidence type="ECO:0000313" key="4">
    <source>
        <dbReference type="Proteomes" id="UP001443914"/>
    </source>
</evidence>
<protein>
    <recommendedName>
        <fullName evidence="2">Nucleotide-diphospho-sugar transferase domain-containing protein</fullName>
    </recommendedName>
</protein>
<evidence type="ECO:0000256" key="1">
    <source>
        <dbReference type="SAM" id="Phobius"/>
    </source>
</evidence>
<dbReference type="PANTHER" id="PTHR46038:SF12">
    <property type="entry name" value="OS03G0731800 PROTEIN"/>
    <property type="match status" value="1"/>
</dbReference>
<keyword evidence="4" id="KW-1185">Reference proteome</keyword>
<gene>
    <name evidence="3" type="ORF">RND81_02G104700</name>
</gene>
<organism evidence="3 4">
    <name type="scientific">Saponaria officinalis</name>
    <name type="common">Common soapwort</name>
    <name type="synonym">Lychnis saponaria</name>
    <dbReference type="NCBI Taxonomy" id="3572"/>
    <lineage>
        <taxon>Eukaryota</taxon>
        <taxon>Viridiplantae</taxon>
        <taxon>Streptophyta</taxon>
        <taxon>Embryophyta</taxon>
        <taxon>Tracheophyta</taxon>
        <taxon>Spermatophyta</taxon>
        <taxon>Magnoliopsida</taxon>
        <taxon>eudicotyledons</taxon>
        <taxon>Gunneridae</taxon>
        <taxon>Pentapetalae</taxon>
        <taxon>Caryophyllales</taxon>
        <taxon>Caryophyllaceae</taxon>
        <taxon>Caryophylleae</taxon>
        <taxon>Saponaria</taxon>
    </lineage>
</organism>
<accession>A0AAW1MTU3</accession>
<keyword evidence="1" id="KW-1133">Transmembrane helix</keyword>
<dbReference type="InterPro" id="IPR005069">
    <property type="entry name" value="Nucl-diP-sugar_transferase"/>
</dbReference>
<dbReference type="InterPro" id="IPR044821">
    <property type="entry name" value="At1g28695/At4g15970-like"/>
</dbReference>
<proteinExistence type="predicted"/>
<dbReference type="Pfam" id="PF03407">
    <property type="entry name" value="Nucleotid_trans"/>
    <property type="match status" value="1"/>
</dbReference>
<evidence type="ECO:0000259" key="2">
    <source>
        <dbReference type="Pfam" id="PF03407"/>
    </source>
</evidence>
<name>A0AAW1MTU3_SAPOF</name>
<feature type="domain" description="Nucleotide-diphospho-sugar transferase" evidence="2">
    <location>
        <begin position="118"/>
        <end position="321"/>
    </location>
</feature>